<feature type="compositionally biased region" description="Low complexity" evidence="1">
    <location>
        <begin position="69"/>
        <end position="81"/>
    </location>
</feature>
<sequence length="212" mass="23526">MNTQNHTAMTDCSEPPPIDEAGGVHDPLLIDDDRLLARMRAEATTAFVSMPGDMIDAPPPLFSNLDISTNTTTTTTTTSTNQRSAEHGSGGGRIPVERYCWRCLSDHERARPVDFRQASASSSHRSKHSRCMYCPAVHDSLLHWTRTHSRRSSRLIMAPSSENGLFPPAPFGFRHSPIGRQHRTMPAPSEPDPSPEWDDSKPWSESPALELQ</sequence>
<evidence type="ECO:0000313" key="2">
    <source>
        <dbReference type="EnsemblMetazoa" id="AMEM000648-PA"/>
    </source>
</evidence>
<feature type="region of interest" description="Disordered" evidence="1">
    <location>
        <begin position="69"/>
        <end position="91"/>
    </location>
</feature>
<protein>
    <submittedName>
        <fullName evidence="2">Uncharacterized protein</fullName>
    </submittedName>
</protein>
<feature type="region of interest" description="Disordered" evidence="1">
    <location>
        <begin position="1"/>
        <end position="20"/>
    </location>
</feature>
<evidence type="ECO:0000256" key="1">
    <source>
        <dbReference type="SAM" id="MobiDB-lite"/>
    </source>
</evidence>
<reference evidence="2" key="1">
    <citation type="submission" date="2020-05" db="UniProtKB">
        <authorList>
            <consortium name="EnsemblMetazoa"/>
        </authorList>
    </citation>
    <scope>IDENTIFICATION</scope>
    <source>
        <strain evidence="2">MAF</strain>
    </source>
</reference>
<dbReference type="Proteomes" id="UP000075903">
    <property type="component" value="Unassembled WGS sequence"/>
</dbReference>
<feature type="compositionally biased region" description="Polar residues" evidence="1">
    <location>
        <begin position="1"/>
        <end position="10"/>
    </location>
</feature>
<evidence type="ECO:0000313" key="3">
    <source>
        <dbReference type="Proteomes" id="UP000075903"/>
    </source>
</evidence>
<dbReference type="EnsemblMetazoa" id="AMEM000648-RA">
    <property type="protein sequence ID" value="AMEM000648-PA"/>
    <property type="gene ID" value="AMEM000648"/>
</dbReference>
<name>A0A182UMZ3_ANOME</name>
<organism evidence="2 3">
    <name type="scientific">Anopheles merus</name>
    <name type="common">Mosquito</name>
    <dbReference type="NCBI Taxonomy" id="30066"/>
    <lineage>
        <taxon>Eukaryota</taxon>
        <taxon>Metazoa</taxon>
        <taxon>Ecdysozoa</taxon>
        <taxon>Arthropoda</taxon>
        <taxon>Hexapoda</taxon>
        <taxon>Insecta</taxon>
        <taxon>Pterygota</taxon>
        <taxon>Neoptera</taxon>
        <taxon>Endopterygota</taxon>
        <taxon>Diptera</taxon>
        <taxon>Nematocera</taxon>
        <taxon>Culicoidea</taxon>
        <taxon>Culicidae</taxon>
        <taxon>Anophelinae</taxon>
        <taxon>Anopheles</taxon>
    </lineage>
</organism>
<accession>A0A182UMZ3</accession>
<proteinExistence type="predicted"/>
<keyword evidence="3" id="KW-1185">Reference proteome</keyword>
<feature type="region of interest" description="Disordered" evidence="1">
    <location>
        <begin position="167"/>
        <end position="212"/>
    </location>
</feature>
<dbReference type="VEuPathDB" id="VectorBase:AMEM000648"/>
<dbReference type="AlphaFoldDB" id="A0A182UMZ3"/>